<keyword evidence="1" id="KW-0732">Signal</keyword>
<dbReference type="EMBL" id="CP048833">
    <property type="protein sequence ID" value="QJP08417.1"/>
    <property type="molecule type" value="Genomic_DNA"/>
</dbReference>
<dbReference type="RefSeq" id="WP_169937658.1">
    <property type="nucleotide sequence ID" value="NZ_CP048833.1"/>
</dbReference>
<gene>
    <name evidence="2" type="ORF">G4G71_11225</name>
</gene>
<evidence type="ECO:0000256" key="1">
    <source>
        <dbReference type="SAM" id="SignalP"/>
    </source>
</evidence>
<dbReference type="Pfam" id="PF10721">
    <property type="entry name" value="DUF2514"/>
    <property type="match status" value="1"/>
</dbReference>
<accession>A0A7Z3BKF7</accession>
<name>A0A7Z3BKF7_9PSED</name>
<dbReference type="KEGG" id="pmui:G4G71_11225"/>
<proteinExistence type="predicted"/>
<dbReference type="AlphaFoldDB" id="A0A7Z3BKF7"/>
<protein>
    <submittedName>
        <fullName evidence="2">DUF2514 domain-containing protein</fullName>
    </submittedName>
</protein>
<reference evidence="2 3" key="1">
    <citation type="submission" date="2020-02" db="EMBL/GenBank/DDBJ databases">
        <title>Complete genome sequence of Pseudomonas multiresinivorans ORNL1.</title>
        <authorList>
            <person name="Podar M."/>
        </authorList>
    </citation>
    <scope>NUCLEOTIDE SEQUENCE [LARGE SCALE GENOMIC DNA]</scope>
    <source>
        <strain evidence="3">populi</strain>
    </source>
</reference>
<dbReference type="InterPro" id="IPR019659">
    <property type="entry name" value="DUF2514"/>
</dbReference>
<organism evidence="2 3">
    <name type="scientific">Pseudomonas multiresinivorans</name>
    <dbReference type="NCBI Taxonomy" id="95301"/>
    <lineage>
        <taxon>Bacteria</taxon>
        <taxon>Pseudomonadati</taxon>
        <taxon>Pseudomonadota</taxon>
        <taxon>Gammaproteobacteria</taxon>
        <taxon>Pseudomonadales</taxon>
        <taxon>Pseudomonadaceae</taxon>
        <taxon>Pseudomonas</taxon>
    </lineage>
</organism>
<sequence>MTWLVSNWKPLLCALMLFLAAAGGWHEGRARLDATWQSRWDEHEKQDQQAAADFEARERANEQRYQQNINKVLENGQRNIDQVRANASVAADQRVRDAGIQYANRIAAAEAGRDSCTAAASKAAAKHARVLAELLGEVDRLAGVYAEAADESRVRGLACEAAYDGVISARSAERPGS</sequence>
<feature type="chain" id="PRO_5030565413" evidence="1">
    <location>
        <begin position="23"/>
        <end position="177"/>
    </location>
</feature>
<dbReference type="Proteomes" id="UP000502549">
    <property type="component" value="Chromosome"/>
</dbReference>
<evidence type="ECO:0000313" key="3">
    <source>
        <dbReference type="Proteomes" id="UP000502549"/>
    </source>
</evidence>
<keyword evidence="3" id="KW-1185">Reference proteome</keyword>
<feature type="signal peptide" evidence="1">
    <location>
        <begin position="1"/>
        <end position="22"/>
    </location>
</feature>
<evidence type="ECO:0000313" key="2">
    <source>
        <dbReference type="EMBL" id="QJP08417.1"/>
    </source>
</evidence>